<dbReference type="InterPro" id="IPR020845">
    <property type="entry name" value="AMP-binding_CS"/>
</dbReference>
<dbReference type="GO" id="GO:0031956">
    <property type="term" value="F:medium-chain fatty acid-CoA ligase activity"/>
    <property type="evidence" value="ECO:0007669"/>
    <property type="project" value="TreeGrafter"/>
</dbReference>
<dbReference type="RefSeq" id="WP_054480860.1">
    <property type="nucleotide sequence ID" value="NZ_CAWMRL010000074.1"/>
</dbReference>
<dbReference type="Pfam" id="PF00501">
    <property type="entry name" value="AMP-binding"/>
    <property type="match status" value="1"/>
</dbReference>
<gene>
    <name evidence="6" type="ORF">AM629_18385</name>
    <name evidence="5" type="ORF">F0L16_05450</name>
</gene>
<dbReference type="STRING" id="880156.AM629_18385"/>
<proteinExistence type="inferred from homology"/>
<keyword evidence="7" id="KW-1185">Reference proteome</keyword>
<dbReference type="Gene3D" id="3.40.50.12780">
    <property type="entry name" value="N-terminal domain of ligase-like"/>
    <property type="match status" value="1"/>
</dbReference>
<protein>
    <submittedName>
        <fullName evidence="5">AMP-binding protein</fullName>
    </submittedName>
</protein>
<dbReference type="OrthoDB" id="7055148at2"/>
<reference evidence="6 7" key="1">
    <citation type="submission" date="2015-09" db="EMBL/GenBank/DDBJ databases">
        <title>Draft genome sequence and assembly of Photorhabdus sp. VMG, a bacterial symbiont associated with Heterorhabditis zealandica.</title>
        <authorList>
            <person name="Naidoo S."/>
            <person name="Featherston J."/>
            <person name="Mothupi B."/>
            <person name="Gray V.M."/>
        </authorList>
    </citation>
    <scope>NUCLEOTIDE SEQUENCE [LARGE SCALE GENOMIC DNA]</scope>
    <source>
        <strain evidence="6 7">VMG</strain>
    </source>
</reference>
<dbReference type="EMBL" id="VTUW01000006">
    <property type="protein sequence ID" value="KAA1194778.1"/>
    <property type="molecule type" value="Genomic_DNA"/>
</dbReference>
<evidence type="ECO:0000259" key="4">
    <source>
        <dbReference type="Pfam" id="PF13193"/>
    </source>
</evidence>
<dbReference type="PANTHER" id="PTHR43201">
    <property type="entry name" value="ACYL-COA SYNTHETASE"/>
    <property type="match status" value="1"/>
</dbReference>
<name>A0A5B0X845_9GAMM</name>
<dbReference type="GO" id="GO:0006631">
    <property type="term" value="P:fatty acid metabolic process"/>
    <property type="evidence" value="ECO:0007669"/>
    <property type="project" value="TreeGrafter"/>
</dbReference>
<sequence length="452" mass="50752">MKLFEFVNNVNVEKTLFVSQESIITILDLKEEKEALCHFLQFVARKKISLIIKNNLALAKWLIFLDGIASHIAILPFEESHENISYFLNKTESDLIISDYDFYHPNFKSYNINNLAFESVEKFVTLDDINTTWILTTSGTTGSPKLVKHNLKSLTNTVKTGHRNSDDNVWGLLYGIQRFAGLQVFLQSFISLNTLVFAENTLSLTERVELLSTHSVNCLSATPTLWRKILMIPEFKELRLKAITLGGEIADGNILKALSLAFPKAKIRHIYASTETGSGFSVNDGLPGFPIEYLHSALPNVSLKISDKNTLLIKSASKSEGYIDNTFPDVNDGYVDTGDLIKVSGNRCYYEGRESGTINVGGNKVHPEHVERVLMDFPGVILASVSAKKNPILGSLVQANIIIDNSIYDKNEFIGKLKKYCHEQLEKYMIPFSFKVVDDIKLNQTGKLTRNE</sequence>
<comment type="caution">
    <text evidence="5">The sequence shown here is derived from an EMBL/GenBank/DDBJ whole genome shotgun (WGS) entry which is preliminary data.</text>
</comment>
<dbReference type="Gene3D" id="3.30.300.30">
    <property type="match status" value="1"/>
</dbReference>
<dbReference type="InterPro" id="IPR042099">
    <property type="entry name" value="ANL_N_sf"/>
</dbReference>
<dbReference type="InterPro" id="IPR045851">
    <property type="entry name" value="AMP-bd_C_sf"/>
</dbReference>
<organism evidence="5 8">
    <name type="scientific">Photorhabdus heterorhabditis</name>
    <dbReference type="NCBI Taxonomy" id="880156"/>
    <lineage>
        <taxon>Bacteria</taxon>
        <taxon>Pseudomonadati</taxon>
        <taxon>Pseudomonadota</taxon>
        <taxon>Gammaproteobacteria</taxon>
        <taxon>Enterobacterales</taxon>
        <taxon>Morganellaceae</taxon>
        <taxon>Photorhabdus</taxon>
    </lineage>
</organism>
<evidence type="ECO:0000313" key="6">
    <source>
        <dbReference type="EMBL" id="KOY60620.1"/>
    </source>
</evidence>
<feature type="domain" description="AMP-dependent synthetase/ligase" evidence="3">
    <location>
        <begin position="124"/>
        <end position="311"/>
    </location>
</feature>
<evidence type="ECO:0000313" key="8">
    <source>
        <dbReference type="Proteomes" id="UP000322184"/>
    </source>
</evidence>
<evidence type="ECO:0000313" key="5">
    <source>
        <dbReference type="EMBL" id="KAA1194778.1"/>
    </source>
</evidence>
<dbReference type="InterPro" id="IPR025110">
    <property type="entry name" value="AMP-bd_C"/>
</dbReference>
<evidence type="ECO:0000256" key="1">
    <source>
        <dbReference type="ARBA" id="ARBA00006432"/>
    </source>
</evidence>
<dbReference type="Proteomes" id="UP000037727">
    <property type="component" value="Unassembled WGS sequence"/>
</dbReference>
<evidence type="ECO:0000256" key="2">
    <source>
        <dbReference type="ARBA" id="ARBA00022598"/>
    </source>
</evidence>
<dbReference type="EMBL" id="LJCS01000074">
    <property type="protein sequence ID" value="KOY60620.1"/>
    <property type="molecule type" value="Genomic_DNA"/>
</dbReference>
<keyword evidence="2" id="KW-0436">Ligase</keyword>
<dbReference type="Pfam" id="PF13193">
    <property type="entry name" value="AMP-binding_C"/>
    <property type="match status" value="1"/>
</dbReference>
<dbReference type="InterPro" id="IPR000873">
    <property type="entry name" value="AMP-dep_synth/lig_dom"/>
</dbReference>
<reference evidence="5 8" key="2">
    <citation type="submission" date="2019-09" db="EMBL/GenBank/DDBJ databases">
        <title>Whole genome sequence of Photorhabdus heterorhabditis strain ETL (Enterobacteriales: Enterobacteriaceae) a bacterial symbiont of Heterorhabditis zealandica strain ETL (Rhabditida: Heterorhabditidae).</title>
        <authorList>
            <person name="Lulamba T.E."/>
            <person name="Serepa-Dlamini M.H."/>
        </authorList>
    </citation>
    <scope>NUCLEOTIDE SEQUENCE [LARGE SCALE GENOMIC DNA]</scope>
    <source>
        <strain evidence="5 8">ETL</strain>
    </source>
</reference>
<dbReference type="AlphaFoldDB" id="A0A5B0X845"/>
<dbReference type="SUPFAM" id="SSF56801">
    <property type="entry name" value="Acetyl-CoA synthetase-like"/>
    <property type="match status" value="1"/>
</dbReference>
<comment type="similarity">
    <text evidence="1">Belongs to the ATP-dependent AMP-binding enzyme family.</text>
</comment>
<evidence type="ECO:0000259" key="3">
    <source>
        <dbReference type="Pfam" id="PF00501"/>
    </source>
</evidence>
<evidence type="ECO:0000313" key="7">
    <source>
        <dbReference type="Proteomes" id="UP000037727"/>
    </source>
</evidence>
<dbReference type="PANTHER" id="PTHR43201:SF5">
    <property type="entry name" value="MEDIUM-CHAIN ACYL-COA LIGASE ACSF2, MITOCHONDRIAL"/>
    <property type="match status" value="1"/>
</dbReference>
<accession>A0A5B0X845</accession>
<dbReference type="Proteomes" id="UP000322184">
    <property type="component" value="Unassembled WGS sequence"/>
</dbReference>
<feature type="domain" description="AMP-binding enzyme C-terminal" evidence="4">
    <location>
        <begin position="370"/>
        <end position="447"/>
    </location>
</feature>
<dbReference type="PROSITE" id="PS00455">
    <property type="entry name" value="AMP_BINDING"/>
    <property type="match status" value="1"/>
</dbReference>